<gene>
    <name evidence="1" type="ORF">CMN54_09395</name>
</gene>
<evidence type="ECO:0000313" key="2">
    <source>
        <dbReference type="Proteomes" id="UP000226525"/>
    </source>
</evidence>
<evidence type="ECO:0000313" key="1">
    <source>
        <dbReference type="EMBL" id="MAH63641.1"/>
    </source>
</evidence>
<name>A0A2D6YKB4_9DELT</name>
<dbReference type="AlphaFoldDB" id="A0A2D6YKB4"/>
<dbReference type="EMBL" id="NZEX01000103">
    <property type="protein sequence ID" value="MAH63641.1"/>
    <property type="molecule type" value="Genomic_DNA"/>
</dbReference>
<proteinExistence type="predicted"/>
<comment type="caution">
    <text evidence="1">The sequence shown here is derived from an EMBL/GenBank/DDBJ whole genome shotgun (WGS) entry which is preliminary data.</text>
</comment>
<reference evidence="2" key="1">
    <citation type="submission" date="2017-09" db="EMBL/GenBank/DDBJ databases">
        <title>The Reconstruction of 2,631 Draft Metagenome-Assembled Genomes from the Global Oceans.</title>
        <authorList>
            <person name="Tully B.J."/>
            <person name="Graham E.D."/>
            <person name="Heidelberg J.F."/>
        </authorList>
    </citation>
    <scope>NUCLEOTIDE SEQUENCE [LARGE SCALE GENOMIC DNA]</scope>
</reference>
<dbReference type="Proteomes" id="UP000226525">
    <property type="component" value="Unassembled WGS sequence"/>
</dbReference>
<sequence>MSEHTNTWPELAIGLYKALTEKNAEITYHFEDMKVEIPSGTGAKAEHAIWKLDGKLRISTKTIE</sequence>
<protein>
    <submittedName>
        <fullName evidence="1">Uncharacterized protein</fullName>
    </submittedName>
</protein>
<organism evidence="1 2">
    <name type="scientific">SAR324 cluster bacterium</name>
    <dbReference type="NCBI Taxonomy" id="2024889"/>
    <lineage>
        <taxon>Bacteria</taxon>
        <taxon>Deltaproteobacteria</taxon>
        <taxon>SAR324 cluster</taxon>
    </lineage>
</organism>
<accession>A0A2D6YKB4</accession>